<gene>
    <name evidence="3" type="ORF">HOLleu_00647</name>
</gene>
<proteinExistence type="predicted"/>
<evidence type="ECO:0000313" key="3">
    <source>
        <dbReference type="EMBL" id="KAJ8048365.1"/>
    </source>
</evidence>
<evidence type="ECO:0000259" key="2">
    <source>
        <dbReference type="PROSITE" id="PS50157"/>
    </source>
</evidence>
<protein>
    <submittedName>
        <fullName evidence="3">Zinc finger protein 76</fullName>
    </submittedName>
</protein>
<comment type="caution">
    <text evidence="3">The sequence shown here is derived from an EMBL/GenBank/DDBJ whole genome shotgun (WGS) entry which is preliminary data.</text>
</comment>
<dbReference type="PANTHER" id="PTHR31912">
    <property type="entry name" value="IP13529P"/>
    <property type="match status" value="1"/>
</dbReference>
<feature type="domain" description="C2H2-type" evidence="2">
    <location>
        <begin position="104"/>
        <end position="134"/>
    </location>
</feature>
<reference evidence="3" key="1">
    <citation type="submission" date="2021-10" db="EMBL/GenBank/DDBJ databases">
        <title>Tropical sea cucumber genome reveals ecological adaptation and Cuvierian tubules defense mechanism.</title>
        <authorList>
            <person name="Chen T."/>
        </authorList>
    </citation>
    <scope>NUCLEOTIDE SEQUENCE</scope>
    <source>
        <strain evidence="3">Nanhai2018</strain>
        <tissue evidence="3">Muscle</tissue>
    </source>
</reference>
<keyword evidence="1" id="KW-0863">Zinc-finger</keyword>
<dbReference type="PROSITE" id="PS00028">
    <property type="entry name" value="ZINC_FINGER_C2H2_1"/>
    <property type="match status" value="3"/>
</dbReference>
<dbReference type="OrthoDB" id="9995178at2759"/>
<keyword evidence="1" id="KW-0479">Metal-binding</keyword>
<feature type="domain" description="C2H2-type" evidence="2">
    <location>
        <begin position="31"/>
        <end position="61"/>
    </location>
</feature>
<evidence type="ECO:0000313" key="4">
    <source>
        <dbReference type="Proteomes" id="UP001152320"/>
    </source>
</evidence>
<dbReference type="Gene3D" id="3.30.160.60">
    <property type="entry name" value="Classic Zinc Finger"/>
    <property type="match status" value="2"/>
</dbReference>
<dbReference type="InterPro" id="IPR013087">
    <property type="entry name" value="Znf_C2H2_type"/>
</dbReference>
<name>A0A9Q1CPE4_HOLLE</name>
<dbReference type="GO" id="GO:0008270">
    <property type="term" value="F:zinc ion binding"/>
    <property type="evidence" value="ECO:0007669"/>
    <property type="project" value="UniProtKB-KW"/>
</dbReference>
<dbReference type="Proteomes" id="UP001152320">
    <property type="component" value="Chromosome 1"/>
</dbReference>
<dbReference type="EMBL" id="JAIZAY010000001">
    <property type="protein sequence ID" value="KAJ8048365.1"/>
    <property type="molecule type" value="Genomic_DNA"/>
</dbReference>
<dbReference type="SMART" id="SM00355">
    <property type="entry name" value="ZnF_C2H2"/>
    <property type="match status" value="4"/>
</dbReference>
<dbReference type="PANTHER" id="PTHR31912:SF35">
    <property type="entry name" value="C2H2-TYPE DOMAIN-CONTAINING PROTEIN"/>
    <property type="match status" value="1"/>
</dbReference>
<feature type="domain" description="C2H2-type" evidence="2">
    <location>
        <begin position="73"/>
        <end position="102"/>
    </location>
</feature>
<keyword evidence="4" id="KW-1185">Reference proteome</keyword>
<keyword evidence="1" id="KW-0862">Zinc</keyword>
<evidence type="ECO:0000256" key="1">
    <source>
        <dbReference type="PROSITE-ProRule" id="PRU00042"/>
    </source>
</evidence>
<sequence>MYSCHSCGHATSSLRRYVNHTALHSNERGLIPCGLTSCTRIFKTYSALNSHITRDHSAQRTKVKDGPVEGISFVCPLAFCKESLTSFSDLHKHLKTHVEEGLETPCPIKGCTKKFTIKSSYTSHLSRAHCGFRLKKLPSFAYNAAASHESCSLEAPNEVEKTSLDNAESIDSPQLITDNAEPAVEENFYGLYLRNAALFYLKLESQFHVPVQTIQRIVTETLNLHNNSQVHLKAILCQSLMDSHVANSDVTKILSLFENEDSFKRVFSESHLRSEYKRRKYYKNTFKYVEPIAIRLGTDSQGVEQHFHYVPVKEVLKALLQDPSIKKQCDSKVTLSTQREQVLSDFVHGSVYLSNEFFQKNQTALKLIIFQDAFEVVNPLGSAKKKHKLLGIYLTLGNLDSHNRSQIDGIQLLALCKEVNIKYFGVNKVLGRLIQDIKDVEENGIEIDGILRKGTVFALVGDNLGQHFIGGFVENFSSAKNICRFCNIETDAIKKGNVKPCEARSVQSYKECIEKLKIDPSCTEIQQGIKHNSIFNELKYFHVCNPGLAPCVAHDIFEGILQYDLPSVIKDLIKKKKWFSYDLLNSRINSLELKSTETRPREVPPSGDKIVGNAVQNWALLRLLPILVGDQIADTDDLVWEMLICLRRIVEIICAPQISHKMVAYLSFLLDEYIHLRTECFPDMPLRPKHHFVMHYPSLILAFGPLMKLCTLRFESKHSYFKNCLRSAKNFKNVTHTLSEQHQLLQAYISSGSLFDNCLQFGKCMRMNIDLYSKPIKTALYTHYKCSETIACLEVAETVIANNILYEMGCFVVLEGQCDSYLLGRILLIVKQGKENVNFILQSCSTYRWEELGILCVTHEEAEKVLSATPSELKDFYPLYSQRIQGCEVIALKHAILYT</sequence>
<organism evidence="3 4">
    <name type="scientific">Holothuria leucospilota</name>
    <name type="common">Black long sea cucumber</name>
    <name type="synonym">Mertensiothuria leucospilota</name>
    <dbReference type="NCBI Taxonomy" id="206669"/>
    <lineage>
        <taxon>Eukaryota</taxon>
        <taxon>Metazoa</taxon>
        <taxon>Echinodermata</taxon>
        <taxon>Eleutherozoa</taxon>
        <taxon>Echinozoa</taxon>
        <taxon>Holothuroidea</taxon>
        <taxon>Aspidochirotacea</taxon>
        <taxon>Aspidochirotida</taxon>
        <taxon>Holothuriidae</taxon>
        <taxon>Holothuria</taxon>
    </lineage>
</organism>
<dbReference type="AlphaFoldDB" id="A0A9Q1CPE4"/>
<accession>A0A9Q1CPE4</accession>
<dbReference type="PROSITE" id="PS50157">
    <property type="entry name" value="ZINC_FINGER_C2H2_2"/>
    <property type="match status" value="4"/>
</dbReference>
<feature type="domain" description="C2H2-type" evidence="2">
    <location>
        <begin position="2"/>
        <end position="29"/>
    </location>
</feature>